<evidence type="ECO:0000256" key="1">
    <source>
        <dbReference type="SAM" id="SignalP"/>
    </source>
</evidence>
<name>A0A928UWS2_9SPHI</name>
<accession>A0A928UWS2</accession>
<feature type="chain" id="PRO_5037725383" evidence="1">
    <location>
        <begin position="21"/>
        <end position="176"/>
    </location>
</feature>
<dbReference type="InterPro" id="IPR036761">
    <property type="entry name" value="TTHA0802/YceI-like_sf"/>
</dbReference>
<comment type="caution">
    <text evidence="3">The sequence shown here is derived from an EMBL/GenBank/DDBJ whole genome shotgun (WGS) entry which is preliminary data.</text>
</comment>
<dbReference type="EMBL" id="PRDK01000003">
    <property type="protein sequence ID" value="MBE8712745.1"/>
    <property type="molecule type" value="Genomic_DNA"/>
</dbReference>
<dbReference type="Pfam" id="PF04264">
    <property type="entry name" value="YceI"/>
    <property type="match status" value="1"/>
</dbReference>
<dbReference type="RefSeq" id="WP_196935967.1">
    <property type="nucleotide sequence ID" value="NZ_MU158698.1"/>
</dbReference>
<organism evidence="3 4">
    <name type="scientific">Sphingobacterium hungaricum</name>
    <dbReference type="NCBI Taxonomy" id="2082723"/>
    <lineage>
        <taxon>Bacteria</taxon>
        <taxon>Pseudomonadati</taxon>
        <taxon>Bacteroidota</taxon>
        <taxon>Sphingobacteriia</taxon>
        <taxon>Sphingobacteriales</taxon>
        <taxon>Sphingobacteriaceae</taxon>
        <taxon>Sphingobacterium</taxon>
    </lineage>
</organism>
<sequence length="176" mass="19565">MKTLKILLFSIFILFTSAYAVNLYAEWKISQNDYVLAFDTSKAKGTIGGLKGKVSFDPKNLAQSNIQVQVDVNTLDLGMGMKTKHAKADDFFDVEKYPSITFNSKSFAKTASGYVVEGNLKIKDVTKPVKIPFTFTEKGNTGEFLGSFEINREDYNLIKKGVGEVVKIDIKLPVTK</sequence>
<dbReference type="AlphaFoldDB" id="A0A928UWS2"/>
<dbReference type="PANTHER" id="PTHR34406">
    <property type="entry name" value="PROTEIN YCEI"/>
    <property type="match status" value="1"/>
</dbReference>
<protein>
    <submittedName>
        <fullName evidence="3">Polyisoprenoid-binding protein</fullName>
    </submittedName>
</protein>
<evidence type="ECO:0000313" key="4">
    <source>
        <dbReference type="Proteomes" id="UP000616201"/>
    </source>
</evidence>
<dbReference type="InterPro" id="IPR007372">
    <property type="entry name" value="Lipid/polyisoprenoid-bd_YceI"/>
</dbReference>
<dbReference type="SMART" id="SM00867">
    <property type="entry name" value="YceI"/>
    <property type="match status" value="1"/>
</dbReference>
<dbReference type="SUPFAM" id="SSF101874">
    <property type="entry name" value="YceI-like"/>
    <property type="match status" value="1"/>
</dbReference>
<dbReference type="Proteomes" id="UP000616201">
    <property type="component" value="Unassembled WGS sequence"/>
</dbReference>
<dbReference type="PANTHER" id="PTHR34406:SF1">
    <property type="entry name" value="PROTEIN YCEI"/>
    <property type="match status" value="1"/>
</dbReference>
<keyword evidence="1" id="KW-0732">Signal</keyword>
<evidence type="ECO:0000313" key="3">
    <source>
        <dbReference type="EMBL" id="MBE8712745.1"/>
    </source>
</evidence>
<evidence type="ECO:0000259" key="2">
    <source>
        <dbReference type="SMART" id="SM00867"/>
    </source>
</evidence>
<keyword evidence="4" id="KW-1185">Reference proteome</keyword>
<feature type="signal peptide" evidence="1">
    <location>
        <begin position="1"/>
        <end position="20"/>
    </location>
</feature>
<gene>
    <name evidence="3" type="ORF">C4F49_03520</name>
</gene>
<dbReference type="Gene3D" id="2.40.128.110">
    <property type="entry name" value="Lipid/polyisoprenoid-binding, YceI-like"/>
    <property type="match status" value="1"/>
</dbReference>
<reference evidence="3" key="1">
    <citation type="submission" date="2018-02" db="EMBL/GenBank/DDBJ databases">
        <authorList>
            <person name="Vasarhelyi B.M."/>
            <person name="Deshmukh S."/>
            <person name="Balint B."/>
            <person name="Kukolya J."/>
        </authorList>
    </citation>
    <scope>NUCLEOTIDE SEQUENCE</scope>
    <source>
        <strain evidence="3">KB22</strain>
    </source>
</reference>
<proteinExistence type="predicted"/>
<feature type="domain" description="Lipid/polyisoprenoid-binding YceI-like" evidence="2">
    <location>
        <begin position="26"/>
        <end position="175"/>
    </location>
</feature>